<comment type="caution">
    <text evidence="1">The sequence shown here is derived from an EMBL/GenBank/DDBJ whole genome shotgun (WGS) entry which is preliminary data.</text>
</comment>
<name>V6IES8_9LEPT</name>
<sequence length="39" mass="4839">MRTLLAVKWKKRDYFPNTKTARLSTRVFVDYETLFERTR</sequence>
<dbReference type="EMBL" id="AHMT02000027">
    <property type="protein sequence ID" value="EQA62933.1"/>
    <property type="molecule type" value="Genomic_DNA"/>
</dbReference>
<dbReference type="Proteomes" id="UP000018747">
    <property type="component" value="Unassembled WGS sequence"/>
</dbReference>
<accession>V6IES8</accession>
<evidence type="ECO:0000313" key="2">
    <source>
        <dbReference type="Proteomes" id="UP000018747"/>
    </source>
</evidence>
<proteinExistence type="predicted"/>
<evidence type="ECO:0000313" key="1">
    <source>
        <dbReference type="EMBL" id="EQA62933.1"/>
    </source>
</evidence>
<reference evidence="1" key="1">
    <citation type="submission" date="2013-05" db="EMBL/GenBank/DDBJ databases">
        <authorList>
            <person name="Harkins D.M."/>
            <person name="Durkin A.S."/>
            <person name="Brinkac L.M."/>
            <person name="Haft D.H."/>
            <person name="Selengut J.D."/>
            <person name="Sanka R."/>
            <person name="DePew J."/>
            <person name="Purushe J."/>
            <person name="Hartskeerl R.A."/>
            <person name="Ahmed A."/>
            <person name="van der Linden H."/>
            <person name="Goris M.G.A."/>
            <person name="Vinetz J.M."/>
            <person name="Sutton G.G."/>
            <person name="Nierman W.C."/>
            <person name="Fouts D.E."/>
        </authorList>
    </citation>
    <scope>NUCLEOTIDE SEQUENCE [LARGE SCALE GENOMIC DNA]</scope>
    <source>
        <strain evidence="1">L 60</strain>
    </source>
</reference>
<organism evidence="1 2">
    <name type="scientific">Leptospira alexanderi serovar Manhao 3 str. L 60</name>
    <dbReference type="NCBI Taxonomy" id="1049759"/>
    <lineage>
        <taxon>Bacteria</taxon>
        <taxon>Pseudomonadati</taxon>
        <taxon>Spirochaetota</taxon>
        <taxon>Spirochaetia</taxon>
        <taxon>Leptospirales</taxon>
        <taxon>Leptospiraceae</taxon>
        <taxon>Leptospira</taxon>
    </lineage>
</organism>
<keyword evidence="2" id="KW-1185">Reference proteome</keyword>
<protein>
    <submittedName>
        <fullName evidence="1">Uncharacterized protein</fullName>
    </submittedName>
</protein>
<gene>
    <name evidence="1" type="ORF">LEP1GSC062_1111</name>
</gene>
<dbReference type="AlphaFoldDB" id="V6IES8"/>